<gene>
    <name evidence="4" type="ORF">AAE3_LOCUS1839</name>
</gene>
<organism evidence="4 5">
    <name type="scientific">Cyclocybe aegerita</name>
    <name type="common">Black poplar mushroom</name>
    <name type="synonym">Agrocybe aegerita</name>
    <dbReference type="NCBI Taxonomy" id="1973307"/>
    <lineage>
        <taxon>Eukaryota</taxon>
        <taxon>Fungi</taxon>
        <taxon>Dikarya</taxon>
        <taxon>Basidiomycota</taxon>
        <taxon>Agaricomycotina</taxon>
        <taxon>Agaricomycetes</taxon>
        <taxon>Agaricomycetidae</taxon>
        <taxon>Agaricales</taxon>
        <taxon>Agaricineae</taxon>
        <taxon>Bolbitiaceae</taxon>
        <taxon>Cyclocybe</taxon>
    </lineage>
</organism>
<evidence type="ECO:0000256" key="1">
    <source>
        <dbReference type="ARBA" id="ARBA00006336"/>
    </source>
</evidence>
<reference evidence="4 5" key="1">
    <citation type="submission" date="2020-01" db="EMBL/GenBank/DDBJ databases">
        <authorList>
            <person name="Gupta K D."/>
        </authorList>
    </citation>
    <scope>NUCLEOTIDE SEQUENCE [LARGE SCALE GENOMIC DNA]</scope>
</reference>
<dbReference type="Pfam" id="PF00857">
    <property type="entry name" value="Isochorismatase"/>
    <property type="match status" value="1"/>
</dbReference>
<sequence length="274" mass="28603">MPRIGSEGEGPEVPEDGGDGGGGEGVQLQQAGAAGRDSAAKSHSSPALISPHIMVFPKLVPRSTLFFLCDVQTKFRPAIYGYEHVVATSNKMIKLAKLLGIEVVCTTQNTKALGPNDPAIDLPSLGPLLVGNCDKTLFSMLTPEVQTILDARPALNSIVIFGIETVLSVLASGKYTPHVVADGVSSCNSFEIPIALDRMRADGAVIGTSESIAFQLMSDAASPSFKSFSKFIKDDKESTKVVGEALLQGRISPSSSKDVEVASGGVVLGIKSAM</sequence>
<dbReference type="Proteomes" id="UP000467700">
    <property type="component" value="Unassembled WGS sequence"/>
</dbReference>
<comment type="caution">
    <text evidence="4">The sequence shown here is derived from an EMBL/GenBank/DDBJ whole genome shotgun (WGS) entry which is preliminary data.</text>
</comment>
<protein>
    <recommendedName>
        <fullName evidence="3">Isochorismatase-like domain-containing protein</fullName>
    </recommendedName>
</protein>
<evidence type="ECO:0000313" key="4">
    <source>
        <dbReference type="EMBL" id="CAA7259492.1"/>
    </source>
</evidence>
<keyword evidence="5" id="KW-1185">Reference proteome</keyword>
<evidence type="ECO:0000256" key="2">
    <source>
        <dbReference type="SAM" id="MobiDB-lite"/>
    </source>
</evidence>
<evidence type="ECO:0000313" key="5">
    <source>
        <dbReference type="Proteomes" id="UP000467700"/>
    </source>
</evidence>
<proteinExistence type="inferred from homology"/>
<comment type="similarity">
    <text evidence="1">Belongs to the isochorismatase family.</text>
</comment>
<dbReference type="InterPro" id="IPR036380">
    <property type="entry name" value="Isochorismatase-like_sf"/>
</dbReference>
<dbReference type="Gene3D" id="3.40.50.850">
    <property type="entry name" value="Isochorismatase-like"/>
    <property type="match status" value="1"/>
</dbReference>
<dbReference type="InterPro" id="IPR000868">
    <property type="entry name" value="Isochorismatase-like_dom"/>
</dbReference>
<dbReference type="EMBL" id="CACVBS010000024">
    <property type="protein sequence ID" value="CAA7259492.1"/>
    <property type="molecule type" value="Genomic_DNA"/>
</dbReference>
<dbReference type="PANTHER" id="PTHR14119:SF3">
    <property type="entry name" value="ISOCHORISMATASE DOMAIN-CONTAINING PROTEIN 2"/>
    <property type="match status" value="1"/>
</dbReference>
<dbReference type="PANTHER" id="PTHR14119">
    <property type="entry name" value="HYDROLASE"/>
    <property type="match status" value="1"/>
</dbReference>
<dbReference type="SUPFAM" id="SSF52499">
    <property type="entry name" value="Isochorismatase-like hydrolases"/>
    <property type="match status" value="1"/>
</dbReference>
<name>A0A8S0WKD0_CYCAE</name>
<evidence type="ECO:0000259" key="3">
    <source>
        <dbReference type="Pfam" id="PF00857"/>
    </source>
</evidence>
<dbReference type="OrthoDB" id="269496at2759"/>
<accession>A0A8S0WKD0</accession>
<feature type="region of interest" description="Disordered" evidence="2">
    <location>
        <begin position="1"/>
        <end position="43"/>
    </location>
</feature>
<feature type="compositionally biased region" description="Acidic residues" evidence="2">
    <location>
        <begin position="9"/>
        <end position="18"/>
    </location>
</feature>
<dbReference type="InterPro" id="IPR050993">
    <property type="entry name" value="Isochorismatase_domain"/>
</dbReference>
<dbReference type="AlphaFoldDB" id="A0A8S0WKD0"/>
<feature type="domain" description="Isochorismatase-like" evidence="3">
    <location>
        <begin position="64"/>
        <end position="210"/>
    </location>
</feature>